<dbReference type="Proteomes" id="UP000390335">
    <property type="component" value="Unassembled WGS sequence"/>
</dbReference>
<proteinExistence type="predicted"/>
<evidence type="ECO:0000313" key="1">
    <source>
        <dbReference type="EMBL" id="GES49582.1"/>
    </source>
</evidence>
<name>A0ABQ0Z2Q2_9HYPH</name>
<sequence>MSKVTLRYAVRQERDRTWTVYDIFTGRAAQPTHWILSILTEKEAKAYCTILNVKDVERRERLGF</sequence>
<accession>A0ABQ0Z2Q2</accession>
<keyword evidence="2" id="KW-1185">Reference proteome</keyword>
<reference evidence="1 2" key="1">
    <citation type="journal article" date="2020" name="Genome Biol. Evol.">
        <title>Rhizobium dioscoreae sp. nov., a plant growth-promoting bacterium isolated from yam (Dioscorea species).</title>
        <authorList>
            <person name="Ouyabe M."/>
            <person name="Tanaka N."/>
            <person name="Shiwa Y."/>
            <person name="Fujita N."/>
            <person name="Kikuno H."/>
            <person name="Babil P."/>
            <person name="Shiwachi H."/>
        </authorList>
    </citation>
    <scope>NUCLEOTIDE SEQUENCE [LARGE SCALE GENOMIC DNA]</scope>
    <source>
        <strain evidence="1 2">S-93</strain>
    </source>
</reference>
<evidence type="ECO:0000313" key="2">
    <source>
        <dbReference type="Proteomes" id="UP000390335"/>
    </source>
</evidence>
<comment type="caution">
    <text evidence="1">The sequence shown here is derived from an EMBL/GenBank/DDBJ whole genome shotgun (WGS) entry which is preliminary data.</text>
</comment>
<protein>
    <submittedName>
        <fullName evidence="1">Uncharacterized protein</fullName>
    </submittedName>
</protein>
<gene>
    <name evidence="1" type="ORF">RsS93_21960</name>
</gene>
<organism evidence="1 2">
    <name type="scientific">Rhizobium dioscoreae</name>
    <dbReference type="NCBI Taxonomy" id="2653122"/>
    <lineage>
        <taxon>Bacteria</taxon>
        <taxon>Pseudomonadati</taxon>
        <taxon>Pseudomonadota</taxon>
        <taxon>Alphaproteobacteria</taxon>
        <taxon>Hyphomicrobiales</taxon>
        <taxon>Rhizobiaceae</taxon>
        <taxon>Rhizobium/Agrobacterium group</taxon>
        <taxon>Rhizobium</taxon>
    </lineage>
</organism>
<dbReference type="EMBL" id="BLAJ01000002">
    <property type="protein sequence ID" value="GES49582.1"/>
    <property type="molecule type" value="Genomic_DNA"/>
</dbReference>